<reference evidence="2" key="1">
    <citation type="submission" date="2024-04" db="EMBL/GenBank/DDBJ databases">
        <title>Salinicola lusitanus LLJ914,a marine bacterium isolated from the Okinawa Trough.</title>
        <authorList>
            <person name="Li J."/>
        </authorList>
    </citation>
    <scope>NUCLEOTIDE SEQUENCE [LARGE SCALE GENOMIC DNA]</scope>
</reference>
<evidence type="ECO:0000313" key="1">
    <source>
        <dbReference type="EMBL" id="KAK7913515.1"/>
    </source>
</evidence>
<protein>
    <recommendedName>
        <fullName evidence="3">L1 transposable element RRM domain-containing protein</fullName>
    </recommendedName>
</protein>
<dbReference type="Proteomes" id="UP001460270">
    <property type="component" value="Unassembled WGS sequence"/>
</dbReference>
<dbReference type="EMBL" id="JBBPFD010000009">
    <property type="protein sequence ID" value="KAK7913515.1"/>
    <property type="molecule type" value="Genomic_DNA"/>
</dbReference>
<evidence type="ECO:0008006" key="3">
    <source>
        <dbReference type="Google" id="ProtNLM"/>
    </source>
</evidence>
<dbReference type="Gene3D" id="3.30.70.1820">
    <property type="entry name" value="L1 transposable element, RRM domain"/>
    <property type="match status" value="1"/>
</dbReference>
<sequence>MVHEQIIDIICVNSTCRRTNAWLRYVILVEVQSFFRQLGCWLDMQLKLKGTEDPFQRTREKILEVVKKIDILPPKTCHCTKPNEQECHADVPQIAQVGSSEKTEGPQSMTSKSHELAPISELWDSDDCNALVFEVVSRDPNMAPLSKELVAQLEKKVSEWNIQVKPGMCSYKDVVCAVYKDLCKDKKKKHVKHAAMAQSDFSSEVLDAIYCNLVLPKIPGTKKSEAAKATDSITASPDTAKLMAAIANSEKTAVAKITILETKVESKEQLEDVRTEFGAMISPLDASIAENKSRLTSLESATNVYSDRVVDLEKEVRCLKETVTTLSEKTEDLEGRQRRCNIRILGVKEQFEAGTQPVTSVAKLLQEVLGMDAVPTLDRAHRSLQPVPPKGQRPWPFVVKFHYYQEKLEVLRRAARNGPLFYHGDKILIFPDLPPTVAKRRGSFKEVKELLRGLQGVKYGMLYPAKLRVSSPLGERVFTDPGAAKDYVTKHLVGRGQEDENED</sequence>
<name>A0AAW0P9X4_9GOBI</name>
<gene>
    <name evidence="1" type="ORF">WMY93_013726</name>
</gene>
<dbReference type="AlphaFoldDB" id="A0AAW0P9X4"/>
<proteinExistence type="predicted"/>
<dbReference type="PANTHER" id="PTHR11505">
    <property type="entry name" value="L1 TRANSPOSABLE ELEMENT-RELATED"/>
    <property type="match status" value="1"/>
</dbReference>
<evidence type="ECO:0000313" key="2">
    <source>
        <dbReference type="Proteomes" id="UP001460270"/>
    </source>
</evidence>
<keyword evidence="2" id="KW-1185">Reference proteome</keyword>
<accession>A0AAW0P9X4</accession>
<comment type="caution">
    <text evidence="1">The sequence shown here is derived from an EMBL/GenBank/DDBJ whole genome shotgun (WGS) entry which is preliminary data.</text>
</comment>
<organism evidence="1 2">
    <name type="scientific">Mugilogobius chulae</name>
    <name type="common">yellowstripe goby</name>
    <dbReference type="NCBI Taxonomy" id="88201"/>
    <lineage>
        <taxon>Eukaryota</taxon>
        <taxon>Metazoa</taxon>
        <taxon>Chordata</taxon>
        <taxon>Craniata</taxon>
        <taxon>Vertebrata</taxon>
        <taxon>Euteleostomi</taxon>
        <taxon>Actinopterygii</taxon>
        <taxon>Neopterygii</taxon>
        <taxon>Teleostei</taxon>
        <taxon>Neoteleostei</taxon>
        <taxon>Acanthomorphata</taxon>
        <taxon>Gobiaria</taxon>
        <taxon>Gobiiformes</taxon>
        <taxon>Gobioidei</taxon>
        <taxon>Gobiidae</taxon>
        <taxon>Gobionellinae</taxon>
        <taxon>Mugilogobius</taxon>
    </lineage>
</organism>
<dbReference type="InterPro" id="IPR004244">
    <property type="entry name" value="Transposase_22"/>
</dbReference>